<evidence type="ECO:0000256" key="1">
    <source>
        <dbReference type="SAM" id="MobiDB-lite"/>
    </source>
</evidence>
<dbReference type="InterPro" id="IPR046341">
    <property type="entry name" value="SET_dom_sf"/>
</dbReference>
<dbReference type="VEuPathDB" id="TriTrypDB:TvY486_0906700"/>
<sequence length="764" mass="83092">MSSMSPLSCAPARRSLKFPAGEQARHFLAFDTAISKHDRMILYMRLQTQASYLIDTNVLADFVMAPYLPEQYVELRVLTDPRHPAFGQVGLFAKKTIPANVVVTPYSGYIEIFCTSCNSRTYTMGYGSLSDDYALDAEFVGNYGRFANDPRGMEGMVANLSAESRFTSRGEAYTALVSRRIINKGEEILMSYGKAHSLTPSPWLGLKGEMLTRYRVGGIVPFPHLDKKRSRGDANENGAMRPMDEAVRSLSGPDACNNLQAADVRTASDDVSAVGDGSAETRLFWECPQCGTWSVNSMSQMKIDYCSFCHTPRLQRSRLVAVCCTAPIKDDDFVPSSIAPDSATVAEPCRGTALSPQSVDSGKPGRAGVSLGKGSEQGRGAQGGNSQKKLSSGDSGNFQVSGASTSSYPIDWPLNVPFLPWQVWDAAAPLSAIVRHSRFDTHDSIFLYTVASSDTDECDGESCEGNGRPNDVSASKALRGEREDKEEDGDEGGEGEVSPESETRHTKDSGRSRRVRRKKEDLWLKEGQQARCSHKGNCTTSKERGNAGDGAGGNGNGNGSHTDYLFYLPRVPVQAGGAEDDENSGLLVLKQLLRGVTRRVFAGKSYRSGEVVASAGGIIVMADDKRRRPDGSVLRIPMKHFLPAHLRKELRCKSSKDCEKSCTLDSLEEVLLVELMHQLDDLALVVTNELMFCPCLVLHDDEVTLSASDDFTEVESVDTNQHPVLGLCNVSFVLTIDALGCPYVAVVALKDISVFEPLLARIGC</sequence>
<reference evidence="3" key="1">
    <citation type="journal article" date="2012" name="Proc. Natl. Acad. Sci. U.S.A.">
        <title>Antigenic diversity is generated by distinct evolutionary mechanisms in African trypanosome species.</title>
        <authorList>
            <person name="Jackson A.P."/>
            <person name="Berry A."/>
            <person name="Aslett M."/>
            <person name="Allison H.C."/>
            <person name="Burton P."/>
            <person name="Vavrova-Anderson J."/>
            <person name="Brown R."/>
            <person name="Browne H."/>
            <person name="Corton N."/>
            <person name="Hauser H."/>
            <person name="Gamble J."/>
            <person name="Gilderthorp R."/>
            <person name="Marcello L."/>
            <person name="McQuillan J."/>
            <person name="Otto T.D."/>
            <person name="Quail M.A."/>
            <person name="Sanders M.J."/>
            <person name="van Tonder A."/>
            <person name="Ginger M.L."/>
            <person name="Field M.C."/>
            <person name="Barry J.D."/>
            <person name="Hertz-Fowler C."/>
            <person name="Berriman M."/>
        </authorList>
    </citation>
    <scope>NUCLEOTIDE SEQUENCE</scope>
    <source>
        <strain evidence="3">Y486</strain>
    </source>
</reference>
<feature type="region of interest" description="Disordered" evidence="1">
    <location>
        <begin position="352"/>
        <end position="400"/>
    </location>
</feature>
<protein>
    <recommendedName>
        <fullName evidence="2">SET domain-containing protein</fullName>
    </recommendedName>
</protein>
<dbReference type="Pfam" id="PF00856">
    <property type="entry name" value="SET"/>
    <property type="match status" value="1"/>
</dbReference>
<feature type="region of interest" description="Disordered" evidence="1">
    <location>
        <begin position="455"/>
        <end position="556"/>
    </location>
</feature>
<proteinExistence type="predicted"/>
<dbReference type="InterPro" id="IPR001214">
    <property type="entry name" value="SET_dom"/>
</dbReference>
<feature type="compositionally biased region" description="Gly residues" evidence="1">
    <location>
        <begin position="547"/>
        <end position="556"/>
    </location>
</feature>
<feature type="compositionally biased region" description="Acidic residues" evidence="1">
    <location>
        <begin position="484"/>
        <end position="499"/>
    </location>
</feature>
<accession>G0U3J2</accession>
<evidence type="ECO:0000313" key="3">
    <source>
        <dbReference type="EMBL" id="CCC50849.1"/>
    </source>
</evidence>
<dbReference type="EMBL" id="HE573025">
    <property type="protein sequence ID" value="CCC50849.1"/>
    <property type="molecule type" value="Genomic_DNA"/>
</dbReference>
<organism evidence="3">
    <name type="scientific">Trypanosoma vivax (strain Y486)</name>
    <dbReference type="NCBI Taxonomy" id="1055687"/>
    <lineage>
        <taxon>Eukaryota</taxon>
        <taxon>Discoba</taxon>
        <taxon>Euglenozoa</taxon>
        <taxon>Kinetoplastea</taxon>
        <taxon>Metakinetoplastina</taxon>
        <taxon>Trypanosomatida</taxon>
        <taxon>Trypanosomatidae</taxon>
        <taxon>Trypanosoma</taxon>
        <taxon>Duttonella</taxon>
    </lineage>
</organism>
<dbReference type="OMA" id="WQVWDAA"/>
<dbReference type="Gene3D" id="2.170.270.10">
    <property type="entry name" value="SET domain"/>
    <property type="match status" value="1"/>
</dbReference>
<dbReference type="SUPFAM" id="SSF82199">
    <property type="entry name" value="SET domain"/>
    <property type="match status" value="1"/>
</dbReference>
<feature type="domain" description="SET" evidence="2">
    <location>
        <begin position="73"/>
        <end position="193"/>
    </location>
</feature>
<gene>
    <name evidence="3" type="ORF">TVY486_0906700</name>
</gene>
<feature type="compositionally biased region" description="Basic and acidic residues" evidence="1">
    <location>
        <begin position="501"/>
        <end position="511"/>
    </location>
</feature>
<name>G0U3J2_TRYVY</name>
<dbReference type="AlphaFoldDB" id="G0U3J2"/>
<evidence type="ECO:0000259" key="2">
    <source>
        <dbReference type="PROSITE" id="PS50280"/>
    </source>
</evidence>
<feature type="compositionally biased region" description="Polar residues" evidence="1">
    <location>
        <begin position="384"/>
        <end position="400"/>
    </location>
</feature>
<dbReference type="PROSITE" id="PS50280">
    <property type="entry name" value="SET"/>
    <property type="match status" value="1"/>
</dbReference>